<keyword evidence="5" id="KW-1185">Reference proteome</keyword>
<protein>
    <submittedName>
        <fullName evidence="2 3">Hydrolase</fullName>
    </submittedName>
</protein>
<dbReference type="GO" id="GO:0016787">
    <property type="term" value="F:hydrolase activity"/>
    <property type="evidence" value="ECO:0007669"/>
    <property type="project" value="UniProtKB-KW"/>
</dbReference>
<dbReference type="EMBL" id="CP010835">
    <property type="protein sequence ID" value="AMM53136.1"/>
    <property type="molecule type" value="Genomic_DNA"/>
</dbReference>
<dbReference type="AlphaFoldDB" id="A0A127B935"/>
<feature type="transmembrane region" description="Helical" evidence="1">
    <location>
        <begin position="118"/>
        <end position="140"/>
    </location>
</feature>
<dbReference type="Pfam" id="PF04307">
    <property type="entry name" value="YdjM"/>
    <property type="match status" value="1"/>
</dbReference>
<dbReference type="Proteomes" id="UP001571980">
    <property type="component" value="Unassembled WGS sequence"/>
</dbReference>
<evidence type="ECO:0000313" key="5">
    <source>
        <dbReference type="Proteomes" id="UP001571980"/>
    </source>
</evidence>
<keyword evidence="1" id="KW-0472">Membrane</keyword>
<feature type="transmembrane region" description="Helical" evidence="1">
    <location>
        <begin position="67"/>
        <end position="84"/>
    </location>
</feature>
<evidence type="ECO:0000313" key="2">
    <source>
        <dbReference type="EMBL" id="AMM53136.1"/>
    </source>
</evidence>
<name>A0A127B935_9EURY</name>
<dbReference type="RefSeq" id="WP_068319996.1">
    <property type="nucleotide sequence ID" value="NZ_CP010835.1"/>
</dbReference>
<reference evidence="2 4" key="2">
    <citation type="journal article" date="2016" name="Int. J. Syst. Evol. Microbiol.">
        <title>Pyrococcus kukulkanii sp. nov., a hyperthermophilic, piezophilic archaeon isolated from a deep-sea hydrothermal vent.</title>
        <authorList>
            <person name="Callac N."/>
            <person name="Oger P."/>
            <person name="Lesongeur F."/>
            <person name="Rattray J.E."/>
            <person name="Vannier P."/>
            <person name="Michoud G."/>
            <person name="Beauverger M."/>
            <person name="Gayet N."/>
            <person name="Rouxel O."/>
            <person name="Jebbar M."/>
            <person name="Godfroy A."/>
        </authorList>
    </citation>
    <scope>NUCLEOTIDE SEQUENCE [LARGE SCALE GENOMIC DNA]</scope>
    <source>
        <strain evidence="2 4">NCB100</strain>
    </source>
</reference>
<dbReference type="OrthoDB" id="350145at2157"/>
<sequence length="171" mass="19083">MNYEEHVLAGLITYPLFVVLAYFLRDILNLKLTFLSLALGYAFYVLGSDLPDIDHPDSLIHRGVKPIFSVILGSVVAYRIQAYIPTHYSLIYAWGIGGIFAVIGWYIFTLLMPRHRGVVHSLTFAALYGLLAFLGVRYGISLAPGEAYLIGLAAFFGYLLHLILDKSIKLL</sequence>
<reference evidence="3 5" key="3">
    <citation type="submission" date="2023-03" db="EMBL/GenBank/DDBJ databases">
        <title>Speciation in Pyrococcus: adaptation to high temperature as a mechanism.</title>
        <authorList>
            <person name="Gu J."/>
        </authorList>
    </citation>
    <scope>NUCLEOTIDE SEQUENCE [LARGE SCALE GENOMIC DNA]</scope>
    <source>
        <strain evidence="3 5">LMOA34</strain>
    </source>
</reference>
<organism evidence="2 4">
    <name type="scientific">Pyrococcus kukulkanii</name>
    <dbReference type="NCBI Taxonomy" id="1609559"/>
    <lineage>
        <taxon>Archaea</taxon>
        <taxon>Methanobacteriati</taxon>
        <taxon>Methanobacteriota</taxon>
        <taxon>Thermococci</taxon>
        <taxon>Thermococcales</taxon>
        <taxon>Thermococcaceae</taxon>
        <taxon>Pyrococcus</taxon>
    </lineage>
</organism>
<gene>
    <name evidence="3" type="ORF">P8X34_04400</name>
    <name evidence="2" type="ORF">TQ32_00465</name>
</gene>
<feature type="transmembrane region" description="Helical" evidence="1">
    <location>
        <begin position="146"/>
        <end position="164"/>
    </location>
</feature>
<dbReference type="STRING" id="1609559.TQ32_00465"/>
<dbReference type="InterPro" id="IPR007404">
    <property type="entry name" value="YdjM-like"/>
</dbReference>
<dbReference type="Proteomes" id="UP000070587">
    <property type="component" value="Chromosome"/>
</dbReference>
<accession>A0A127B935</accession>
<feature type="transmembrane region" description="Helical" evidence="1">
    <location>
        <begin position="7"/>
        <end position="24"/>
    </location>
</feature>
<dbReference type="KEGG" id="pyc:TQ32_00465"/>
<evidence type="ECO:0000313" key="4">
    <source>
        <dbReference type="Proteomes" id="UP000070587"/>
    </source>
</evidence>
<dbReference type="EMBL" id="JARRIG010000002">
    <property type="protein sequence ID" value="MFA4803985.1"/>
    <property type="molecule type" value="Genomic_DNA"/>
</dbReference>
<feature type="transmembrane region" description="Helical" evidence="1">
    <location>
        <begin position="90"/>
        <end position="111"/>
    </location>
</feature>
<evidence type="ECO:0000256" key="1">
    <source>
        <dbReference type="SAM" id="Phobius"/>
    </source>
</evidence>
<dbReference type="GeneID" id="28490258"/>
<keyword evidence="1" id="KW-1133">Transmembrane helix</keyword>
<keyword evidence="2" id="KW-0378">Hydrolase</keyword>
<proteinExistence type="predicted"/>
<keyword evidence="1" id="KW-0812">Transmembrane</keyword>
<evidence type="ECO:0000313" key="3">
    <source>
        <dbReference type="EMBL" id="MFA4803985.1"/>
    </source>
</evidence>
<reference evidence="4" key="1">
    <citation type="submission" date="2015-02" db="EMBL/GenBank/DDBJ databases">
        <title>Pyrococcus kukulkanii sp. nov., a novel hyperthermophilic archaeon isolated from a deep-sea hydrothermal vent at the Guaymas Basin.</title>
        <authorList>
            <person name="Oger P.M."/>
            <person name="Callac N."/>
            <person name="Jebbar M."/>
            <person name="Godfroy A."/>
        </authorList>
    </citation>
    <scope>NUCLEOTIDE SEQUENCE [LARGE SCALE GENOMIC DNA]</scope>
    <source>
        <strain evidence="4">NCB100</strain>
    </source>
</reference>
<dbReference type="PATRIC" id="fig|1609559.3.peg.97"/>